<organism evidence="1 2">
    <name type="scientific">Mytilus edulis</name>
    <name type="common">Blue mussel</name>
    <dbReference type="NCBI Taxonomy" id="6550"/>
    <lineage>
        <taxon>Eukaryota</taxon>
        <taxon>Metazoa</taxon>
        <taxon>Spiralia</taxon>
        <taxon>Lophotrochozoa</taxon>
        <taxon>Mollusca</taxon>
        <taxon>Bivalvia</taxon>
        <taxon>Autobranchia</taxon>
        <taxon>Pteriomorphia</taxon>
        <taxon>Mytilida</taxon>
        <taxon>Mytiloidea</taxon>
        <taxon>Mytilidae</taxon>
        <taxon>Mytilinae</taxon>
        <taxon>Mytilus</taxon>
    </lineage>
</organism>
<dbReference type="EMBL" id="CAJPWZ010002888">
    <property type="protein sequence ID" value="CAG2247010.1"/>
    <property type="molecule type" value="Genomic_DNA"/>
</dbReference>
<keyword evidence="2" id="KW-1185">Reference proteome</keyword>
<dbReference type="Proteomes" id="UP000683360">
    <property type="component" value="Unassembled WGS sequence"/>
</dbReference>
<comment type="caution">
    <text evidence="1">The sequence shown here is derived from an EMBL/GenBank/DDBJ whole genome shotgun (WGS) entry which is preliminary data.</text>
</comment>
<proteinExistence type="predicted"/>
<sequence>MGQLKHISIIATLLDSIRRDITEYEHKCYTCRNRKAKVAEQVTALLPESRFKTPLHDFARTTVDYREPLITVQGRENRHMAIPDLSVESINVSKILAANGFILPVVKLRREEAFYECNILNIFNGHQTDPALMPCGSSAEGLAILIGRHHAHLSSSDQDIIIFDNFFDVCEKISDIRTGIFLIQCQISPYDFQIQHILGKSWPIEAIEWTTRKRPSNWPSRELYDNIIKSDYLLAGVGNKESNECEIQWRVSFNTAERLIIESFNETQIQCLILFENVERK</sequence>
<dbReference type="AlphaFoldDB" id="A0A8S3UXY4"/>
<dbReference type="OrthoDB" id="5974599at2759"/>
<evidence type="ECO:0000313" key="2">
    <source>
        <dbReference type="Proteomes" id="UP000683360"/>
    </source>
</evidence>
<gene>
    <name evidence="1" type="ORF">MEDL_58943</name>
</gene>
<evidence type="ECO:0000313" key="1">
    <source>
        <dbReference type="EMBL" id="CAG2247010.1"/>
    </source>
</evidence>
<name>A0A8S3UXY4_MYTED</name>
<reference evidence="1" key="1">
    <citation type="submission" date="2021-03" db="EMBL/GenBank/DDBJ databases">
        <authorList>
            <person name="Bekaert M."/>
        </authorList>
    </citation>
    <scope>NUCLEOTIDE SEQUENCE</scope>
</reference>
<accession>A0A8S3UXY4</accession>
<protein>
    <submittedName>
        <fullName evidence="1">Uncharacterized protein</fullName>
    </submittedName>
</protein>